<organism evidence="1 2">
    <name type="scientific">Paraburkholderia phenoliruptrix</name>
    <dbReference type="NCBI Taxonomy" id="252970"/>
    <lineage>
        <taxon>Bacteria</taxon>
        <taxon>Pseudomonadati</taxon>
        <taxon>Pseudomonadota</taxon>
        <taxon>Betaproteobacteria</taxon>
        <taxon>Burkholderiales</taxon>
        <taxon>Burkholderiaceae</taxon>
        <taxon>Paraburkholderia</taxon>
    </lineage>
</organism>
<evidence type="ECO:0000313" key="2">
    <source>
        <dbReference type="Proteomes" id="UP000494249"/>
    </source>
</evidence>
<name>A0A6J5CEW1_9BURK</name>
<proteinExistence type="predicted"/>
<dbReference type="EMBL" id="CADIKB010000046">
    <property type="protein sequence ID" value="CAB3733248.1"/>
    <property type="molecule type" value="Genomic_DNA"/>
</dbReference>
<dbReference type="Proteomes" id="UP000494249">
    <property type="component" value="Unassembled WGS sequence"/>
</dbReference>
<gene>
    <name evidence="1" type="ORF">LMG22037_05779</name>
</gene>
<dbReference type="AlphaFoldDB" id="A0A6J5CEW1"/>
<evidence type="ECO:0000313" key="1">
    <source>
        <dbReference type="EMBL" id="CAB3733248.1"/>
    </source>
</evidence>
<protein>
    <submittedName>
        <fullName evidence="1">Uncharacterized protein</fullName>
    </submittedName>
</protein>
<sequence length="57" mass="6612">MSERFSKANLIAALGRRAESLQRKHGFNPKQAAVAYGDFRPTLDRIQWIEDGSFFRR</sequence>
<reference evidence="1 2" key="1">
    <citation type="submission" date="2020-04" db="EMBL/GenBank/DDBJ databases">
        <authorList>
            <person name="De Canck E."/>
        </authorList>
    </citation>
    <scope>NUCLEOTIDE SEQUENCE [LARGE SCALE GENOMIC DNA]</scope>
    <source>
        <strain evidence="1 2">LMG 22037</strain>
    </source>
</reference>
<accession>A0A6J5CEW1</accession>